<protein>
    <submittedName>
        <fullName evidence="2">Uncharacterized protein</fullName>
    </submittedName>
</protein>
<dbReference type="EMBL" id="JAKELL010000051">
    <property type="protein sequence ID" value="KAH8986852.1"/>
    <property type="molecule type" value="Genomic_DNA"/>
</dbReference>
<proteinExistence type="predicted"/>
<evidence type="ECO:0000313" key="3">
    <source>
        <dbReference type="Proteomes" id="UP001201163"/>
    </source>
</evidence>
<evidence type="ECO:0000256" key="1">
    <source>
        <dbReference type="SAM" id="MobiDB-lite"/>
    </source>
</evidence>
<feature type="compositionally biased region" description="Basic and acidic residues" evidence="1">
    <location>
        <begin position="53"/>
        <end position="67"/>
    </location>
</feature>
<dbReference type="AlphaFoldDB" id="A0AAD4Q5V2"/>
<comment type="caution">
    <text evidence="2">The sequence shown here is derived from an EMBL/GenBank/DDBJ whole genome shotgun (WGS) entry which is preliminary data.</text>
</comment>
<sequence>MSEREPDLKGDRLLFVRNSQLSRLVAGRGSNPTKVSTCLPNHHPASAGSSRGSPDRTRDQRERERTDSPQLSPAPSPYLLSPFAAATLPSTVTVVSRKQSARYWRGMLSAGLSSRASENRNKRIRTRETTVDLEYNTFFVRKLAAAGASQSPRQNSSRNLQMATEVAVLEFSHTR</sequence>
<name>A0AAD4Q5V2_9AGAM</name>
<reference evidence="2" key="1">
    <citation type="submission" date="2022-01" db="EMBL/GenBank/DDBJ databases">
        <title>Comparative genomics reveals a dynamic genome evolution in the ectomycorrhizal milk-cap (Lactarius) mushrooms.</title>
        <authorList>
            <consortium name="DOE Joint Genome Institute"/>
            <person name="Lebreton A."/>
            <person name="Tang N."/>
            <person name="Kuo A."/>
            <person name="LaButti K."/>
            <person name="Drula E."/>
            <person name="Barry K."/>
            <person name="Clum A."/>
            <person name="Lipzen A."/>
            <person name="Mousain D."/>
            <person name="Ng V."/>
            <person name="Wang R."/>
            <person name="Wang X."/>
            <person name="Dai Y."/>
            <person name="Henrissat B."/>
            <person name="Grigoriev I.V."/>
            <person name="Guerin-Laguette A."/>
            <person name="Yu F."/>
            <person name="Martin F.M."/>
        </authorList>
    </citation>
    <scope>NUCLEOTIDE SEQUENCE</scope>
    <source>
        <strain evidence="2">QP</strain>
    </source>
</reference>
<accession>A0AAD4Q5V2</accession>
<dbReference type="Proteomes" id="UP001201163">
    <property type="component" value="Unassembled WGS sequence"/>
</dbReference>
<feature type="compositionally biased region" description="Low complexity" evidence="1">
    <location>
        <begin position="68"/>
        <end position="80"/>
    </location>
</feature>
<feature type="region of interest" description="Disordered" evidence="1">
    <location>
        <begin position="21"/>
        <end position="80"/>
    </location>
</feature>
<feature type="compositionally biased region" description="Polar residues" evidence="1">
    <location>
        <begin position="30"/>
        <end position="39"/>
    </location>
</feature>
<organism evidence="2 3">
    <name type="scientific">Lactarius akahatsu</name>
    <dbReference type="NCBI Taxonomy" id="416441"/>
    <lineage>
        <taxon>Eukaryota</taxon>
        <taxon>Fungi</taxon>
        <taxon>Dikarya</taxon>
        <taxon>Basidiomycota</taxon>
        <taxon>Agaricomycotina</taxon>
        <taxon>Agaricomycetes</taxon>
        <taxon>Russulales</taxon>
        <taxon>Russulaceae</taxon>
        <taxon>Lactarius</taxon>
    </lineage>
</organism>
<evidence type="ECO:0000313" key="2">
    <source>
        <dbReference type="EMBL" id="KAH8986852.1"/>
    </source>
</evidence>
<gene>
    <name evidence="2" type="ORF">EDB92DRAFT_1948872</name>
</gene>
<keyword evidence="3" id="KW-1185">Reference proteome</keyword>